<evidence type="ECO:0000313" key="2">
    <source>
        <dbReference type="EMBL" id="TSE04094.1"/>
    </source>
</evidence>
<sequence>MKNFYKLIFASYILLFMYGCASYAPKDNKLSIVLSKTQKAITGLAEKTTVTNDDNLIKAFSKLEKKSIELFPALEVCNKKYALTPEYMATLQEAQKTLERLHKDFNTISNKTFLLDAIYLDYDAKLASITSSAKNDANTKIKVIVDSNEEEGYFVFGKLSYEKELNIKRFRFNKPTHNASQDFVPGYYLFWLEKEDRIGEPELHLIMSDGTEEEKKLVLKTPK</sequence>
<comment type="caution">
    <text evidence="2">The sequence shown here is derived from an EMBL/GenBank/DDBJ whole genome shotgun (WGS) entry which is preliminary data.</text>
</comment>
<dbReference type="PROSITE" id="PS51257">
    <property type="entry name" value="PROKAR_LIPOPROTEIN"/>
    <property type="match status" value="1"/>
</dbReference>
<protein>
    <recommendedName>
        <fullName evidence="4">Lipoprotein</fullName>
    </recommendedName>
</protein>
<keyword evidence="3" id="KW-1185">Reference proteome</keyword>
<evidence type="ECO:0000313" key="3">
    <source>
        <dbReference type="Proteomes" id="UP000318833"/>
    </source>
</evidence>
<reference evidence="2 3" key="1">
    <citation type="submission" date="2019-07" db="EMBL/GenBank/DDBJ databases">
        <title>The draft genome sequence of Aquimarina algiphila M91.</title>
        <authorList>
            <person name="Meng X."/>
        </authorList>
    </citation>
    <scope>NUCLEOTIDE SEQUENCE [LARGE SCALE GENOMIC DNA]</scope>
    <source>
        <strain evidence="2 3">M91</strain>
    </source>
</reference>
<evidence type="ECO:0000256" key="1">
    <source>
        <dbReference type="SAM" id="SignalP"/>
    </source>
</evidence>
<dbReference type="Proteomes" id="UP000318833">
    <property type="component" value="Unassembled WGS sequence"/>
</dbReference>
<proteinExistence type="predicted"/>
<feature type="signal peptide" evidence="1">
    <location>
        <begin position="1"/>
        <end position="21"/>
    </location>
</feature>
<dbReference type="AlphaFoldDB" id="A0A554VBW9"/>
<dbReference type="RefSeq" id="WP_143918712.1">
    <property type="nucleotide sequence ID" value="NZ_CANLVC010000002.1"/>
</dbReference>
<dbReference type="OrthoDB" id="1161336at2"/>
<evidence type="ECO:0008006" key="4">
    <source>
        <dbReference type="Google" id="ProtNLM"/>
    </source>
</evidence>
<keyword evidence="1" id="KW-0732">Signal</keyword>
<gene>
    <name evidence="2" type="ORF">FOF46_27505</name>
</gene>
<feature type="chain" id="PRO_5022021024" description="Lipoprotein" evidence="1">
    <location>
        <begin position="22"/>
        <end position="223"/>
    </location>
</feature>
<organism evidence="2 3">
    <name type="scientific">Aquimarina algiphila</name>
    <dbReference type="NCBI Taxonomy" id="2047982"/>
    <lineage>
        <taxon>Bacteria</taxon>
        <taxon>Pseudomonadati</taxon>
        <taxon>Bacteroidota</taxon>
        <taxon>Flavobacteriia</taxon>
        <taxon>Flavobacteriales</taxon>
        <taxon>Flavobacteriaceae</taxon>
        <taxon>Aquimarina</taxon>
    </lineage>
</organism>
<dbReference type="EMBL" id="VLNR01000089">
    <property type="protein sequence ID" value="TSE04094.1"/>
    <property type="molecule type" value="Genomic_DNA"/>
</dbReference>
<name>A0A554VBW9_9FLAO</name>
<accession>A0A554VBW9</accession>